<dbReference type="AlphaFoldDB" id="A0A9X2KUD8"/>
<sequence length="183" mass="20578">MGRQYSEISEPLQTFIARQKMFFVATATDNSRVNVSPKGMDSLKVLGPNRVVWLNVTGSGNETAAHVRINPRMTIMFCAFEGAPMILRLYGQARVIHHGDSEWQSYYSHFTPLPGARQVFELDVDLVQASCGMAVPFFDYQGDRDQLKQWAEKKGDTGVRDYWANKNRQSIDGLETGIEPSLG</sequence>
<dbReference type="SUPFAM" id="SSF50475">
    <property type="entry name" value="FMN-binding split barrel"/>
    <property type="match status" value="1"/>
</dbReference>
<dbReference type="InterPro" id="IPR011576">
    <property type="entry name" value="Pyridox_Oxase_N"/>
</dbReference>
<dbReference type="Proteomes" id="UP001139319">
    <property type="component" value="Unassembled WGS sequence"/>
</dbReference>
<protein>
    <submittedName>
        <fullName evidence="2">Pyridoxamine 5'-phosphate oxidase family protein</fullName>
    </submittedName>
</protein>
<dbReference type="PANTHER" id="PTHR39336">
    <property type="entry name" value="PYRIDOXAMINE PHOSPHATE OXIDASE FAMILY PROTEIN (AFU_ORTHOLOGUE AFUA_6G11440)"/>
    <property type="match status" value="1"/>
</dbReference>
<dbReference type="Pfam" id="PF01243">
    <property type="entry name" value="PNPOx_N"/>
    <property type="match status" value="1"/>
</dbReference>
<dbReference type="Gene3D" id="2.30.110.10">
    <property type="entry name" value="Electron Transport, Fmn-binding Protein, Chain A"/>
    <property type="match status" value="1"/>
</dbReference>
<feature type="domain" description="Pyridoxamine 5'-phosphate oxidase N-terminal" evidence="1">
    <location>
        <begin position="10"/>
        <end position="130"/>
    </location>
</feature>
<organism evidence="2 3">
    <name type="scientific">Gilvimarinus xylanilyticus</name>
    <dbReference type="NCBI Taxonomy" id="2944139"/>
    <lineage>
        <taxon>Bacteria</taxon>
        <taxon>Pseudomonadati</taxon>
        <taxon>Pseudomonadota</taxon>
        <taxon>Gammaproteobacteria</taxon>
        <taxon>Cellvibrionales</taxon>
        <taxon>Cellvibrionaceae</taxon>
        <taxon>Gilvimarinus</taxon>
    </lineage>
</organism>
<evidence type="ECO:0000259" key="1">
    <source>
        <dbReference type="Pfam" id="PF01243"/>
    </source>
</evidence>
<evidence type="ECO:0000313" key="2">
    <source>
        <dbReference type="EMBL" id="MCP8899728.1"/>
    </source>
</evidence>
<dbReference type="InterPro" id="IPR012349">
    <property type="entry name" value="Split_barrel_FMN-bd"/>
</dbReference>
<keyword evidence="3" id="KW-1185">Reference proteome</keyword>
<accession>A0A9X2KUD8</accession>
<comment type="caution">
    <text evidence="2">The sequence shown here is derived from an EMBL/GenBank/DDBJ whole genome shotgun (WGS) entry which is preliminary data.</text>
</comment>
<gene>
    <name evidence="2" type="ORF">M6D89_10485</name>
</gene>
<dbReference type="RefSeq" id="WP_253968015.1">
    <property type="nucleotide sequence ID" value="NZ_JAMFTH010000002.1"/>
</dbReference>
<dbReference type="PANTHER" id="PTHR39336:SF1">
    <property type="entry name" value="PYRIDOXAMINE PHOSPHATE OXIDASE FAMILY PROTEIN (AFU_ORTHOLOGUE AFUA_6G11440)"/>
    <property type="match status" value="1"/>
</dbReference>
<dbReference type="EMBL" id="JAMFTH010000002">
    <property type="protein sequence ID" value="MCP8899728.1"/>
    <property type="molecule type" value="Genomic_DNA"/>
</dbReference>
<evidence type="ECO:0000313" key="3">
    <source>
        <dbReference type="Proteomes" id="UP001139319"/>
    </source>
</evidence>
<reference evidence="2" key="1">
    <citation type="submission" date="2022-05" db="EMBL/GenBank/DDBJ databases">
        <authorList>
            <person name="Sun H.-N."/>
        </authorList>
    </citation>
    <scope>NUCLEOTIDE SEQUENCE</scope>
    <source>
        <strain evidence="2">HB14</strain>
    </source>
</reference>
<reference evidence="2" key="2">
    <citation type="submission" date="2023-01" db="EMBL/GenBank/DDBJ databases">
        <title>Gilvimarinus xylanilyticus HB14 isolated from Caulerpa lentillifera aquaculture base in Hainan, China.</title>
        <authorList>
            <person name="Zhang Y.-J."/>
        </authorList>
    </citation>
    <scope>NUCLEOTIDE SEQUENCE</scope>
    <source>
        <strain evidence="2">HB14</strain>
    </source>
</reference>
<name>A0A9X2KUD8_9GAMM</name>
<proteinExistence type="predicted"/>